<gene>
    <name evidence="1" type="ORF">Acr_05g0014670</name>
</gene>
<protein>
    <submittedName>
        <fullName evidence="1">Phosphoinositide phosphatase family protein</fullName>
    </submittedName>
</protein>
<evidence type="ECO:0000313" key="1">
    <source>
        <dbReference type="EMBL" id="GFY87828.1"/>
    </source>
</evidence>
<sequence length="97" mass="10968">MMEKADPAQKLYTRMRFWEFPDQYVIEPTDGSAGSCLAINLSVPPGSMMQTPPYLTEGDMPVYVTMKKMETEFSGLLGVAERTPGLYFSYDINITLR</sequence>
<accession>A0A7J0EMW7</accession>
<dbReference type="AlphaFoldDB" id="A0A7J0EMW7"/>
<dbReference type="EMBL" id="BJWL01000005">
    <property type="protein sequence ID" value="GFY87828.1"/>
    <property type="molecule type" value="Genomic_DNA"/>
</dbReference>
<dbReference type="Proteomes" id="UP000585474">
    <property type="component" value="Unassembled WGS sequence"/>
</dbReference>
<comment type="caution">
    <text evidence="1">The sequence shown here is derived from an EMBL/GenBank/DDBJ whole genome shotgun (WGS) entry which is preliminary data.</text>
</comment>
<proteinExistence type="predicted"/>
<dbReference type="OrthoDB" id="405996at2759"/>
<evidence type="ECO:0000313" key="2">
    <source>
        <dbReference type="Proteomes" id="UP000585474"/>
    </source>
</evidence>
<keyword evidence="2" id="KW-1185">Reference proteome</keyword>
<reference evidence="1 2" key="1">
    <citation type="submission" date="2019-07" db="EMBL/GenBank/DDBJ databases">
        <title>De Novo Assembly of kiwifruit Actinidia rufa.</title>
        <authorList>
            <person name="Sugita-Konishi S."/>
            <person name="Sato K."/>
            <person name="Mori E."/>
            <person name="Abe Y."/>
            <person name="Kisaki G."/>
            <person name="Hamano K."/>
            <person name="Suezawa K."/>
            <person name="Otani M."/>
            <person name="Fukuda T."/>
            <person name="Manabe T."/>
            <person name="Gomi K."/>
            <person name="Tabuchi M."/>
            <person name="Akimitsu K."/>
            <person name="Kataoka I."/>
        </authorList>
    </citation>
    <scope>NUCLEOTIDE SEQUENCE [LARGE SCALE GENOMIC DNA]</scope>
    <source>
        <strain evidence="2">cv. Fuchu</strain>
    </source>
</reference>
<organism evidence="1 2">
    <name type="scientific">Actinidia rufa</name>
    <dbReference type="NCBI Taxonomy" id="165716"/>
    <lineage>
        <taxon>Eukaryota</taxon>
        <taxon>Viridiplantae</taxon>
        <taxon>Streptophyta</taxon>
        <taxon>Embryophyta</taxon>
        <taxon>Tracheophyta</taxon>
        <taxon>Spermatophyta</taxon>
        <taxon>Magnoliopsida</taxon>
        <taxon>eudicotyledons</taxon>
        <taxon>Gunneridae</taxon>
        <taxon>Pentapetalae</taxon>
        <taxon>asterids</taxon>
        <taxon>Ericales</taxon>
        <taxon>Actinidiaceae</taxon>
        <taxon>Actinidia</taxon>
    </lineage>
</organism>
<name>A0A7J0EMW7_9ERIC</name>